<dbReference type="PRINTS" id="PR00081">
    <property type="entry name" value="GDHRDH"/>
</dbReference>
<dbReference type="Pfam" id="PF13561">
    <property type="entry name" value="adh_short_C2"/>
    <property type="match status" value="1"/>
</dbReference>
<proteinExistence type="inferred from homology"/>
<dbReference type="NCBIfam" id="NF009093">
    <property type="entry name" value="PRK12429.1"/>
    <property type="match status" value="1"/>
</dbReference>
<dbReference type="InterPro" id="IPR020904">
    <property type="entry name" value="Sc_DH/Rdtase_CS"/>
</dbReference>
<evidence type="ECO:0000256" key="3">
    <source>
        <dbReference type="ARBA" id="ARBA00022512"/>
    </source>
</evidence>
<dbReference type="SUPFAM" id="SSF51735">
    <property type="entry name" value="NAD(P)-binding Rossmann-fold domains"/>
    <property type="match status" value="1"/>
</dbReference>
<evidence type="ECO:0000256" key="4">
    <source>
        <dbReference type="ARBA" id="ARBA00023002"/>
    </source>
</evidence>
<organism evidence="8 9">
    <name type="scientific">Rhodococcus rhodnii</name>
    <dbReference type="NCBI Taxonomy" id="38312"/>
    <lineage>
        <taxon>Bacteria</taxon>
        <taxon>Bacillati</taxon>
        <taxon>Actinomycetota</taxon>
        <taxon>Actinomycetes</taxon>
        <taxon>Mycobacteriales</taxon>
        <taxon>Nocardiaceae</taxon>
        <taxon>Rhodococcus</taxon>
    </lineage>
</organism>
<keyword evidence="4" id="KW-0560">Oxidoreductase</keyword>
<dbReference type="PANTHER" id="PTHR42879:SF2">
    <property type="entry name" value="3-OXOACYL-[ACYL-CARRIER-PROTEIN] REDUCTASE FABG"/>
    <property type="match status" value="1"/>
</dbReference>
<dbReference type="GO" id="GO:0032787">
    <property type="term" value="P:monocarboxylic acid metabolic process"/>
    <property type="evidence" value="ECO:0007669"/>
    <property type="project" value="UniProtKB-ARBA"/>
</dbReference>
<feature type="region of interest" description="Disordered" evidence="7">
    <location>
        <begin position="24"/>
        <end position="49"/>
    </location>
</feature>
<dbReference type="InterPro" id="IPR002347">
    <property type="entry name" value="SDR_fam"/>
</dbReference>
<comment type="caution">
    <text evidence="8">The sequence shown here is derived from an EMBL/GenBank/DDBJ whole genome shotgun (WGS) entry which is preliminary data.</text>
</comment>
<dbReference type="FunFam" id="3.40.50.720:FF:000084">
    <property type="entry name" value="Short-chain dehydrogenase reductase"/>
    <property type="match status" value="1"/>
</dbReference>
<feature type="compositionally biased region" description="Basic residues" evidence="7">
    <location>
        <begin position="298"/>
        <end position="308"/>
    </location>
</feature>
<name>A0A6P2CKF6_9NOCA</name>
<dbReference type="PROSITE" id="PS00061">
    <property type="entry name" value="ADH_SHORT"/>
    <property type="match status" value="1"/>
</dbReference>
<keyword evidence="3" id="KW-0134">Cell wall</keyword>
<feature type="region of interest" description="Disordered" evidence="7">
    <location>
        <begin position="135"/>
        <end position="180"/>
    </location>
</feature>
<dbReference type="PRINTS" id="PR00080">
    <property type="entry name" value="SDRFAMILY"/>
</dbReference>
<dbReference type="PANTHER" id="PTHR42879">
    <property type="entry name" value="3-OXOACYL-(ACYL-CARRIER-PROTEIN) REDUCTASE"/>
    <property type="match status" value="1"/>
</dbReference>
<dbReference type="EMBL" id="QRCM01000001">
    <property type="protein sequence ID" value="TXG92281.1"/>
    <property type="molecule type" value="Genomic_DNA"/>
</dbReference>
<accession>A0A6P2CKF6</accession>
<evidence type="ECO:0000256" key="2">
    <source>
        <dbReference type="ARBA" id="ARBA00006484"/>
    </source>
</evidence>
<dbReference type="InterPro" id="IPR036291">
    <property type="entry name" value="NAD(P)-bd_dom_sf"/>
</dbReference>
<evidence type="ECO:0000256" key="1">
    <source>
        <dbReference type="ARBA" id="ARBA00004191"/>
    </source>
</evidence>
<evidence type="ECO:0000256" key="5">
    <source>
        <dbReference type="ARBA" id="ARBA00040781"/>
    </source>
</evidence>
<dbReference type="AlphaFoldDB" id="A0A6P2CKF6"/>
<dbReference type="Proteomes" id="UP000471120">
    <property type="component" value="Unassembled WGS sequence"/>
</dbReference>
<dbReference type="GO" id="GO:0004316">
    <property type="term" value="F:3-oxoacyl-[acyl-carrier-protein] reductase (NADPH) activity"/>
    <property type="evidence" value="ECO:0007669"/>
    <property type="project" value="UniProtKB-EC"/>
</dbReference>
<comment type="subcellular location">
    <subcellularLocation>
        <location evidence="1">Secreted</location>
        <location evidence="1">Cell wall</location>
    </subcellularLocation>
</comment>
<gene>
    <name evidence="8" type="ORF">DW322_01370</name>
</gene>
<dbReference type="InterPro" id="IPR050259">
    <property type="entry name" value="SDR"/>
</dbReference>
<dbReference type="Gene3D" id="3.40.50.720">
    <property type="entry name" value="NAD(P)-binding Rossmann-like Domain"/>
    <property type="match status" value="1"/>
</dbReference>
<comment type="similarity">
    <text evidence="2">Belongs to the short-chain dehydrogenases/reductases (SDR) family.</text>
</comment>
<keyword evidence="3" id="KW-0964">Secreted</keyword>
<reference evidence="8 9" key="1">
    <citation type="submission" date="2018-07" db="EMBL/GenBank/DDBJ databases">
        <title>Genome sequence of Rhodococcus rhodnii ATCC 35071 from Rhodnius prolixus.</title>
        <authorList>
            <person name="Patel V."/>
            <person name="Vogel K.J."/>
        </authorList>
    </citation>
    <scope>NUCLEOTIDE SEQUENCE [LARGE SCALE GENOMIC DNA]</scope>
    <source>
        <strain evidence="8 9">ATCC 35071</strain>
    </source>
</reference>
<comment type="catalytic activity">
    <reaction evidence="6">
        <text>a (3R)-hydroxyacyl-[ACP] + NADP(+) = a 3-oxoacyl-[ACP] + NADPH + H(+)</text>
        <dbReference type="Rhea" id="RHEA:17397"/>
        <dbReference type="Rhea" id="RHEA-COMP:9916"/>
        <dbReference type="Rhea" id="RHEA-COMP:9945"/>
        <dbReference type="ChEBI" id="CHEBI:15378"/>
        <dbReference type="ChEBI" id="CHEBI:57783"/>
        <dbReference type="ChEBI" id="CHEBI:58349"/>
        <dbReference type="ChEBI" id="CHEBI:78776"/>
        <dbReference type="ChEBI" id="CHEBI:78827"/>
        <dbReference type="EC" id="1.1.1.100"/>
    </reaction>
    <physiologicalReaction direction="right-to-left" evidence="6">
        <dbReference type="Rhea" id="RHEA:17399"/>
    </physiologicalReaction>
</comment>
<evidence type="ECO:0000313" key="9">
    <source>
        <dbReference type="Proteomes" id="UP000471120"/>
    </source>
</evidence>
<feature type="compositionally biased region" description="Basic residues" evidence="7">
    <location>
        <begin position="135"/>
        <end position="147"/>
    </location>
</feature>
<evidence type="ECO:0000313" key="8">
    <source>
        <dbReference type="EMBL" id="TXG92281.1"/>
    </source>
</evidence>
<evidence type="ECO:0000256" key="6">
    <source>
        <dbReference type="ARBA" id="ARBA00047400"/>
    </source>
</evidence>
<feature type="region of interest" description="Disordered" evidence="7">
    <location>
        <begin position="290"/>
        <end position="327"/>
    </location>
</feature>
<sequence length="565" mass="62670">MGRRRPARRRAQPEPLARVLGVLAAGRCPGRKPARHSGSPDSHHEPLRRRLPVVGLARRVLALGADRARRLLHPHQGDRRTDLRPRPAGGRRAAAVVVLRRRGAAPLPARRVHRDGAPLRGERHVLPRRHVLHHVSQGRRGRRHRAHPVVDARRARRAHRRDPDRGTALRHAGPPPRLLPRRAHRRDVGLLRVPHDGHRRQPAHHRRRRHRPRVPRVHVRRAARDHGRDVPDADAVFRCVPGLSGDIDRRGLARTDHRDLAARAVRLVAAHRDLPRGRLGDHARRRLVRARDVGRLARSTRRSRRPRDRRGPRAHERRPRVSGTTALVTGGGSGIGAACARTLASRGLEVTVADVDELAAKEVATEIGGHAWHVDLLDTAALEDLTLDVDVLVNNAGIQTVSPIETFAPDDFRRIHRLMLEAPFLLVRAALPAMYERGFGRIVNVSSVHGLRASPYKSAYVSAKHGLEGLSKTTALEGAPHGVTSNCVDPGYVHTPLVDRQIAEQARVHGIPESDVIERIMLTESAIKRLVRPDEVASLVAWLCSDDAAMVTGASYAMDGGWTAR</sequence>
<protein>
    <recommendedName>
        <fullName evidence="5">3-oxoacyl-[acyl-carrier-protein] reductase MabA</fullName>
    </recommendedName>
</protein>
<evidence type="ECO:0000256" key="7">
    <source>
        <dbReference type="SAM" id="MobiDB-lite"/>
    </source>
</evidence>